<dbReference type="HOGENOM" id="CLU_066245_2_2_9"/>
<gene>
    <name evidence="6" type="ORF">DJ90_4491</name>
    <name evidence="7" type="ORF">GNQ08_19015</name>
</gene>
<evidence type="ECO:0000313" key="8">
    <source>
        <dbReference type="Proteomes" id="UP000029278"/>
    </source>
</evidence>
<dbReference type="EC" id="6.3.3.2" evidence="5"/>
<dbReference type="Proteomes" id="UP000442469">
    <property type="component" value="Unassembled WGS sequence"/>
</dbReference>
<evidence type="ECO:0000313" key="6">
    <source>
        <dbReference type="EMBL" id="KFN00855.1"/>
    </source>
</evidence>
<proteinExistence type="inferred from homology"/>
<comment type="catalytic activity">
    <reaction evidence="5">
        <text>(6S)-5-formyl-5,6,7,8-tetrahydrofolate + ATP = (6R)-5,10-methenyltetrahydrofolate + ADP + phosphate</text>
        <dbReference type="Rhea" id="RHEA:10488"/>
        <dbReference type="ChEBI" id="CHEBI:30616"/>
        <dbReference type="ChEBI" id="CHEBI:43474"/>
        <dbReference type="ChEBI" id="CHEBI:57455"/>
        <dbReference type="ChEBI" id="CHEBI:57457"/>
        <dbReference type="ChEBI" id="CHEBI:456216"/>
        <dbReference type="EC" id="6.3.3.2"/>
    </reaction>
</comment>
<dbReference type="EMBL" id="JMQA01000039">
    <property type="protein sequence ID" value="KFN00855.1"/>
    <property type="molecule type" value="Genomic_DNA"/>
</dbReference>
<dbReference type="GO" id="GO:0030272">
    <property type="term" value="F:5-formyltetrahydrofolate cyclo-ligase activity"/>
    <property type="evidence" value="ECO:0007669"/>
    <property type="project" value="UniProtKB-EC"/>
</dbReference>
<feature type="binding site" evidence="4">
    <location>
        <position position="59"/>
    </location>
    <ligand>
        <name>substrate</name>
    </ligand>
</feature>
<feature type="binding site" evidence="4">
    <location>
        <begin position="144"/>
        <end position="152"/>
    </location>
    <ligand>
        <name>ATP</name>
        <dbReference type="ChEBI" id="CHEBI:30616"/>
    </ligand>
</feature>
<dbReference type="GO" id="GO:0046872">
    <property type="term" value="F:metal ion binding"/>
    <property type="evidence" value="ECO:0007669"/>
    <property type="project" value="UniProtKB-KW"/>
</dbReference>
<evidence type="ECO:0000256" key="2">
    <source>
        <dbReference type="ARBA" id="ARBA00022741"/>
    </source>
</evidence>
<dbReference type="STRING" id="44252.DJ90_4491"/>
<dbReference type="InterPro" id="IPR002698">
    <property type="entry name" value="FTHF_cligase"/>
</dbReference>
<keyword evidence="3 4" id="KW-0067">ATP-binding</keyword>
<dbReference type="GO" id="GO:0035999">
    <property type="term" value="P:tetrahydrofolate interconversion"/>
    <property type="evidence" value="ECO:0007669"/>
    <property type="project" value="TreeGrafter"/>
</dbReference>
<dbReference type="Proteomes" id="UP000029278">
    <property type="component" value="Unassembled WGS sequence"/>
</dbReference>
<reference evidence="7 9" key="2">
    <citation type="submission" date="2019-11" db="EMBL/GenBank/DDBJ databases">
        <title>Draft genome sequences of five Paenibacillus species of dairy origin.</title>
        <authorList>
            <person name="Olajide A.M."/>
            <person name="Chen S."/>
            <person name="Lapointe G."/>
        </authorList>
    </citation>
    <scope>NUCLEOTIDE SEQUENCE [LARGE SCALE GENOMIC DNA]</scope>
    <source>
        <strain evidence="7 9">3CT49</strain>
    </source>
</reference>
<dbReference type="AlphaFoldDB" id="A0A090YQZ3"/>
<evidence type="ECO:0000256" key="3">
    <source>
        <dbReference type="ARBA" id="ARBA00022840"/>
    </source>
</evidence>
<dbReference type="InterPro" id="IPR024185">
    <property type="entry name" value="FTHF_cligase-like_sf"/>
</dbReference>
<keyword evidence="5" id="KW-0460">Magnesium</keyword>
<dbReference type="PANTHER" id="PTHR23407:SF1">
    <property type="entry name" value="5-FORMYLTETRAHYDROFOLATE CYCLO-LIGASE"/>
    <property type="match status" value="1"/>
</dbReference>
<reference evidence="6 8" key="1">
    <citation type="submission" date="2014-04" db="EMBL/GenBank/DDBJ databases">
        <authorList>
            <person name="Bishop-Lilly K.A."/>
            <person name="Broomall S.M."/>
            <person name="Chain P.S."/>
            <person name="Chertkov O."/>
            <person name="Coyne S.R."/>
            <person name="Daligault H.E."/>
            <person name="Davenport K.W."/>
            <person name="Erkkila T."/>
            <person name="Frey K.G."/>
            <person name="Gibbons H.S."/>
            <person name="Gu W."/>
            <person name="Jaissle J."/>
            <person name="Johnson S.L."/>
            <person name="Koroleva G.I."/>
            <person name="Ladner J.T."/>
            <person name="Lo C.-C."/>
            <person name="Minogue T.D."/>
            <person name="Munk C."/>
            <person name="Palacios G.F."/>
            <person name="Redden C.L."/>
            <person name="Rosenzweig C.N."/>
            <person name="Scholz M.B."/>
            <person name="Teshima H."/>
            <person name="Xu Y."/>
        </authorList>
    </citation>
    <scope>NUCLEOTIDE SEQUENCE [LARGE SCALE GENOMIC DNA]</scope>
    <source>
        <strain evidence="6 8">8244</strain>
    </source>
</reference>
<organism evidence="6 8">
    <name type="scientific">Paenibacillus macerans</name>
    <name type="common">Bacillus macerans</name>
    <dbReference type="NCBI Taxonomy" id="44252"/>
    <lineage>
        <taxon>Bacteria</taxon>
        <taxon>Bacillati</taxon>
        <taxon>Bacillota</taxon>
        <taxon>Bacilli</taxon>
        <taxon>Bacillales</taxon>
        <taxon>Paenibacillaceae</taxon>
        <taxon>Paenibacillus</taxon>
    </lineage>
</organism>
<dbReference type="OrthoDB" id="9801938at2"/>
<dbReference type="GO" id="GO:0005524">
    <property type="term" value="F:ATP binding"/>
    <property type="evidence" value="ECO:0007669"/>
    <property type="project" value="UniProtKB-KW"/>
</dbReference>
<evidence type="ECO:0000313" key="9">
    <source>
        <dbReference type="Proteomes" id="UP000442469"/>
    </source>
</evidence>
<protein>
    <recommendedName>
        <fullName evidence="5">5-formyltetrahydrofolate cyclo-ligase</fullName>
        <ecNumber evidence="5">6.3.3.2</ecNumber>
    </recommendedName>
</protein>
<comment type="cofactor">
    <cofactor evidence="5">
        <name>Mg(2+)</name>
        <dbReference type="ChEBI" id="CHEBI:18420"/>
    </cofactor>
</comment>
<feature type="binding site" evidence="4">
    <location>
        <position position="64"/>
    </location>
    <ligand>
        <name>substrate</name>
    </ligand>
</feature>
<sequence length="225" mass="24735">MELAEAKQELRRRMLQVRASIPEAARAEQSVAAAARAERDVLKPLRGQRGGRLNVMCYVSFRDEPDTRPLIRSCLAQSDRMLVPKIRGNRTLALHEISAEEALLPGTWGIPEPGDETPVWPPARYPEIDLILVPGLAFDRGGGRIGFGAGYYDRLIGDLAERSGGTGRVVLAALALEELIVPGKVPMERHDFKLDLLFTAAGTIYMKESSDKLDELGIGPRHDSL</sequence>
<accession>A0A090YQZ3</accession>
<keyword evidence="6" id="KW-0436">Ligase</keyword>
<dbReference type="PATRIC" id="fig|44252.3.peg.4738"/>
<dbReference type="GO" id="GO:0009396">
    <property type="term" value="P:folic acid-containing compound biosynthetic process"/>
    <property type="evidence" value="ECO:0007669"/>
    <property type="project" value="TreeGrafter"/>
</dbReference>
<dbReference type="PIRSF" id="PIRSF006806">
    <property type="entry name" value="FTHF_cligase"/>
    <property type="match status" value="1"/>
</dbReference>
<keyword evidence="2 4" id="KW-0547">Nucleotide-binding</keyword>
<evidence type="ECO:0000256" key="5">
    <source>
        <dbReference type="RuleBase" id="RU361279"/>
    </source>
</evidence>
<dbReference type="PANTHER" id="PTHR23407">
    <property type="entry name" value="ATPASE INHIBITOR/5-FORMYLTETRAHYDROFOLATE CYCLO-LIGASE"/>
    <property type="match status" value="1"/>
</dbReference>
<evidence type="ECO:0000256" key="1">
    <source>
        <dbReference type="ARBA" id="ARBA00010638"/>
    </source>
</evidence>
<name>A0A090YQZ3_PAEMA</name>
<feature type="binding site" evidence="4">
    <location>
        <begin position="7"/>
        <end position="11"/>
    </location>
    <ligand>
        <name>ATP</name>
        <dbReference type="ChEBI" id="CHEBI:30616"/>
    </ligand>
</feature>
<dbReference type="SUPFAM" id="SSF100950">
    <property type="entry name" value="NagB/RpiA/CoA transferase-like"/>
    <property type="match status" value="1"/>
</dbReference>
<evidence type="ECO:0000256" key="4">
    <source>
        <dbReference type="PIRSR" id="PIRSR006806-1"/>
    </source>
</evidence>
<dbReference type="GeneID" id="77008997"/>
<dbReference type="Gene3D" id="3.40.50.10420">
    <property type="entry name" value="NagB/RpiA/CoA transferase-like"/>
    <property type="match status" value="1"/>
</dbReference>
<dbReference type="RefSeq" id="WP_036625251.1">
    <property type="nucleotide sequence ID" value="NZ_BOSD01000025.1"/>
</dbReference>
<keyword evidence="5" id="KW-0479">Metal-binding</keyword>
<dbReference type="NCBIfam" id="TIGR02727">
    <property type="entry name" value="MTHFS_bact"/>
    <property type="match status" value="1"/>
</dbReference>
<keyword evidence="8" id="KW-1185">Reference proteome</keyword>
<dbReference type="InterPro" id="IPR037171">
    <property type="entry name" value="NagB/RpiA_transferase-like"/>
</dbReference>
<dbReference type="EMBL" id="WNZZ01000015">
    <property type="protein sequence ID" value="MUG24469.1"/>
    <property type="molecule type" value="Genomic_DNA"/>
</dbReference>
<comment type="caution">
    <text evidence="6">The sequence shown here is derived from an EMBL/GenBank/DDBJ whole genome shotgun (WGS) entry which is preliminary data.</text>
</comment>
<comment type="similarity">
    <text evidence="1 5">Belongs to the 5-formyltetrahydrofolate cyclo-ligase family.</text>
</comment>
<evidence type="ECO:0000313" key="7">
    <source>
        <dbReference type="EMBL" id="MUG24469.1"/>
    </source>
</evidence>
<dbReference type="Pfam" id="PF01812">
    <property type="entry name" value="5-FTHF_cyc-lig"/>
    <property type="match status" value="1"/>
</dbReference>